<dbReference type="InterPro" id="IPR027417">
    <property type="entry name" value="P-loop_NTPase"/>
</dbReference>
<evidence type="ECO:0000256" key="1">
    <source>
        <dbReference type="SAM" id="SignalP"/>
    </source>
</evidence>
<keyword evidence="1" id="KW-0732">Signal</keyword>
<evidence type="ECO:0000259" key="2">
    <source>
        <dbReference type="Pfam" id="PF16004"/>
    </source>
</evidence>
<feature type="chain" id="PRO_5045601292" description="116kDa U5 small nuclear ribonucleoprotein component N-terminal domain-containing protein" evidence="1">
    <location>
        <begin position="20"/>
        <end position="161"/>
    </location>
</feature>
<accession>A0ABS8SK27</accession>
<sequence length="161" mass="17977">MRSFLIGVMMRGLHLMVSSLKLNGWLATKRTSTWITVVLAEDKKYYLTAEEAYGKEVETLVMDEDEQPLEMPIIKPVKNLKFELGVKDSSTYVSTQFLLGLSSNPALVRNVALVGHMHPGKTLFLEDSNSKSYLCNIMDAPSHVNFSDEMTASLRLADGAF</sequence>
<name>A0ABS8SK27_DATST</name>
<dbReference type="EMBL" id="JACEIK010000574">
    <property type="protein sequence ID" value="MCD7459281.1"/>
    <property type="molecule type" value="Genomic_DNA"/>
</dbReference>
<dbReference type="Gene3D" id="3.40.50.300">
    <property type="entry name" value="P-loop containing nucleotide triphosphate hydrolases"/>
    <property type="match status" value="1"/>
</dbReference>
<reference evidence="3 4" key="1">
    <citation type="journal article" date="2021" name="BMC Genomics">
        <title>Datura genome reveals duplications of psychoactive alkaloid biosynthetic genes and high mutation rate following tissue culture.</title>
        <authorList>
            <person name="Rajewski A."/>
            <person name="Carter-House D."/>
            <person name="Stajich J."/>
            <person name="Litt A."/>
        </authorList>
    </citation>
    <scope>NUCLEOTIDE SEQUENCE [LARGE SCALE GENOMIC DNA]</scope>
    <source>
        <strain evidence="3">AR-01</strain>
    </source>
</reference>
<feature type="domain" description="116kDa U5 small nuclear ribonucleoprotein component N-terminal" evidence="2">
    <location>
        <begin position="35"/>
        <end position="88"/>
    </location>
</feature>
<gene>
    <name evidence="3" type="ORF">HAX54_040540</name>
</gene>
<feature type="signal peptide" evidence="1">
    <location>
        <begin position="1"/>
        <end position="19"/>
    </location>
</feature>
<organism evidence="3 4">
    <name type="scientific">Datura stramonium</name>
    <name type="common">Jimsonweed</name>
    <name type="synonym">Common thornapple</name>
    <dbReference type="NCBI Taxonomy" id="4076"/>
    <lineage>
        <taxon>Eukaryota</taxon>
        <taxon>Viridiplantae</taxon>
        <taxon>Streptophyta</taxon>
        <taxon>Embryophyta</taxon>
        <taxon>Tracheophyta</taxon>
        <taxon>Spermatophyta</taxon>
        <taxon>Magnoliopsida</taxon>
        <taxon>eudicotyledons</taxon>
        <taxon>Gunneridae</taxon>
        <taxon>Pentapetalae</taxon>
        <taxon>asterids</taxon>
        <taxon>lamiids</taxon>
        <taxon>Solanales</taxon>
        <taxon>Solanaceae</taxon>
        <taxon>Solanoideae</taxon>
        <taxon>Datureae</taxon>
        <taxon>Datura</taxon>
    </lineage>
</organism>
<comment type="caution">
    <text evidence="3">The sequence shown here is derived from an EMBL/GenBank/DDBJ whole genome shotgun (WGS) entry which is preliminary data.</text>
</comment>
<dbReference type="Proteomes" id="UP000823775">
    <property type="component" value="Unassembled WGS sequence"/>
</dbReference>
<dbReference type="InterPro" id="IPR031950">
    <property type="entry name" value="EFTUD2_N"/>
</dbReference>
<dbReference type="PANTHER" id="PTHR42908">
    <property type="entry name" value="TRANSLATION ELONGATION FACTOR-RELATED"/>
    <property type="match status" value="1"/>
</dbReference>
<keyword evidence="4" id="KW-1185">Reference proteome</keyword>
<evidence type="ECO:0000313" key="4">
    <source>
        <dbReference type="Proteomes" id="UP000823775"/>
    </source>
</evidence>
<protein>
    <recommendedName>
        <fullName evidence="2">116kDa U5 small nuclear ribonucleoprotein component N-terminal domain-containing protein</fullName>
    </recommendedName>
</protein>
<dbReference type="SUPFAM" id="SSF52540">
    <property type="entry name" value="P-loop containing nucleoside triphosphate hydrolases"/>
    <property type="match status" value="1"/>
</dbReference>
<dbReference type="PANTHER" id="PTHR42908:SF6">
    <property type="entry name" value="116 KDA U5 SMALL NUCLEAR RIBONUCLEOPROTEIN COMPONENT"/>
    <property type="match status" value="1"/>
</dbReference>
<dbReference type="Pfam" id="PF16004">
    <property type="entry name" value="EFTUD2"/>
    <property type="match status" value="1"/>
</dbReference>
<evidence type="ECO:0000313" key="3">
    <source>
        <dbReference type="EMBL" id="MCD7459281.1"/>
    </source>
</evidence>
<proteinExistence type="predicted"/>